<name>A0A5J5P1L4_GOSBA</name>
<evidence type="ECO:0000256" key="1">
    <source>
        <dbReference type="SAM" id="SignalP"/>
    </source>
</evidence>
<feature type="signal peptide" evidence="1">
    <location>
        <begin position="1"/>
        <end position="15"/>
    </location>
</feature>
<dbReference type="Proteomes" id="UP000327439">
    <property type="component" value="Chromosome D12"/>
</dbReference>
<protein>
    <submittedName>
        <fullName evidence="2">Uncharacterized protein</fullName>
    </submittedName>
</protein>
<dbReference type="AlphaFoldDB" id="A0A5J5P1L4"/>
<organism evidence="2 3">
    <name type="scientific">Gossypium barbadense</name>
    <name type="common">Sea Island cotton</name>
    <name type="synonym">Hibiscus barbadensis</name>
    <dbReference type="NCBI Taxonomy" id="3634"/>
    <lineage>
        <taxon>Eukaryota</taxon>
        <taxon>Viridiplantae</taxon>
        <taxon>Streptophyta</taxon>
        <taxon>Embryophyta</taxon>
        <taxon>Tracheophyta</taxon>
        <taxon>Spermatophyta</taxon>
        <taxon>Magnoliopsida</taxon>
        <taxon>eudicotyledons</taxon>
        <taxon>Gunneridae</taxon>
        <taxon>Pentapetalae</taxon>
        <taxon>rosids</taxon>
        <taxon>malvids</taxon>
        <taxon>Malvales</taxon>
        <taxon>Malvaceae</taxon>
        <taxon>Malvoideae</taxon>
        <taxon>Gossypium</taxon>
    </lineage>
</organism>
<dbReference type="EMBL" id="CM018226">
    <property type="protein sequence ID" value="KAB2000202.1"/>
    <property type="molecule type" value="Genomic_DNA"/>
</dbReference>
<keyword evidence="1" id="KW-0732">Signal</keyword>
<evidence type="ECO:0000313" key="3">
    <source>
        <dbReference type="Proteomes" id="UP000327439"/>
    </source>
</evidence>
<keyword evidence="3" id="KW-1185">Reference proteome</keyword>
<accession>A0A5J5P1L4</accession>
<feature type="chain" id="PRO_5023845982" evidence="1">
    <location>
        <begin position="16"/>
        <end position="58"/>
    </location>
</feature>
<gene>
    <name evidence="2" type="ORF">ES319_D12G216300v1</name>
</gene>
<proteinExistence type="predicted"/>
<evidence type="ECO:0000313" key="2">
    <source>
        <dbReference type="EMBL" id="KAB2000202.1"/>
    </source>
</evidence>
<sequence length="58" mass="6852">MFFLLFFYAIDPHWSLPVLSFTEIQNNNNEGEMIFDGVSGCEIKRYLCFFGDVLYDMI</sequence>
<reference evidence="3" key="1">
    <citation type="journal article" date="2020" name="Nat. Genet.">
        <title>Genomic diversifications of five Gossypium allopolyploid species and their impact on cotton improvement.</title>
        <authorList>
            <person name="Chen Z.J."/>
            <person name="Sreedasyam A."/>
            <person name="Ando A."/>
            <person name="Song Q."/>
            <person name="De Santiago L.M."/>
            <person name="Hulse-Kemp A.M."/>
            <person name="Ding M."/>
            <person name="Ye W."/>
            <person name="Kirkbride R.C."/>
            <person name="Jenkins J."/>
            <person name="Plott C."/>
            <person name="Lovell J."/>
            <person name="Lin Y.M."/>
            <person name="Vaughn R."/>
            <person name="Liu B."/>
            <person name="Simpson S."/>
            <person name="Scheffler B.E."/>
            <person name="Wen L."/>
            <person name="Saski C.A."/>
            <person name="Grover C.E."/>
            <person name="Hu G."/>
            <person name="Conover J.L."/>
            <person name="Carlson J.W."/>
            <person name="Shu S."/>
            <person name="Boston L.B."/>
            <person name="Williams M."/>
            <person name="Peterson D.G."/>
            <person name="McGee K."/>
            <person name="Jones D.C."/>
            <person name="Wendel J.F."/>
            <person name="Stelly D.M."/>
            <person name="Grimwood J."/>
            <person name="Schmutz J."/>
        </authorList>
    </citation>
    <scope>NUCLEOTIDE SEQUENCE [LARGE SCALE GENOMIC DNA]</scope>
    <source>
        <strain evidence="3">cv. 3-79</strain>
    </source>
</reference>